<proteinExistence type="predicted"/>
<dbReference type="Proteomes" id="UP001221898">
    <property type="component" value="Unassembled WGS sequence"/>
</dbReference>
<comment type="caution">
    <text evidence="2">The sequence shown here is derived from an EMBL/GenBank/DDBJ whole genome shotgun (WGS) entry which is preliminary data.</text>
</comment>
<gene>
    <name evidence="2" type="ORF">AAFF_G00078970</name>
</gene>
<sequence length="99" mass="10935">MLWPVALTPDKQGAAAARLDPLTWKPRADPPRSASRKHQRAGGERAKERLSQNRVNEQSSSHKTGARDNGSRRMRECPECLQKGSVFPLSMAGVIPLPH</sequence>
<name>A0AAD7RZX7_9TELE</name>
<evidence type="ECO:0000313" key="3">
    <source>
        <dbReference type="Proteomes" id="UP001221898"/>
    </source>
</evidence>
<feature type="region of interest" description="Disordered" evidence="1">
    <location>
        <begin position="1"/>
        <end position="74"/>
    </location>
</feature>
<evidence type="ECO:0000313" key="2">
    <source>
        <dbReference type="EMBL" id="KAJ8392091.1"/>
    </source>
</evidence>
<accession>A0AAD7RZX7</accession>
<dbReference type="AlphaFoldDB" id="A0AAD7RZX7"/>
<keyword evidence="3" id="KW-1185">Reference proteome</keyword>
<dbReference type="EMBL" id="JAINUG010000149">
    <property type="protein sequence ID" value="KAJ8392091.1"/>
    <property type="molecule type" value="Genomic_DNA"/>
</dbReference>
<feature type="compositionally biased region" description="Polar residues" evidence="1">
    <location>
        <begin position="52"/>
        <end position="63"/>
    </location>
</feature>
<reference evidence="2" key="1">
    <citation type="journal article" date="2023" name="Science">
        <title>Genome structures resolve the early diversification of teleost fishes.</title>
        <authorList>
            <person name="Parey E."/>
            <person name="Louis A."/>
            <person name="Montfort J."/>
            <person name="Bouchez O."/>
            <person name="Roques C."/>
            <person name="Iampietro C."/>
            <person name="Lluch J."/>
            <person name="Castinel A."/>
            <person name="Donnadieu C."/>
            <person name="Desvignes T."/>
            <person name="Floi Bucao C."/>
            <person name="Jouanno E."/>
            <person name="Wen M."/>
            <person name="Mejri S."/>
            <person name="Dirks R."/>
            <person name="Jansen H."/>
            <person name="Henkel C."/>
            <person name="Chen W.J."/>
            <person name="Zahm M."/>
            <person name="Cabau C."/>
            <person name="Klopp C."/>
            <person name="Thompson A.W."/>
            <person name="Robinson-Rechavi M."/>
            <person name="Braasch I."/>
            <person name="Lecointre G."/>
            <person name="Bobe J."/>
            <person name="Postlethwait J.H."/>
            <person name="Berthelot C."/>
            <person name="Roest Crollius H."/>
            <person name="Guiguen Y."/>
        </authorList>
    </citation>
    <scope>NUCLEOTIDE SEQUENCE</scope>
    <source>
        <strain evidence="2">NC1722</strain>
    </source>
</reference>
<organism evidence="2 3">
    <name type="scientific">Aldrovandia affinis</name>
    <dbReference type="NCBI Taxonomy" id="143900"/>
    <lineage>
        <taxon>Eukaryota</taxon>
        <taxon>Metazoa</taxon>
        <taxon>Chordata</taxon>
        <taxon>Craniata</taxon>
        <taxon>Vertebrata</taxon>
        <taxon>Euteleostomi</taxon>
        <taxon>Actinopterygii</taxon>
        <taxon>Neopterygii</taxon>
        <taxon>Teleostei</taxon>
        <taxon>Notacanthiformes</taxon>
        <taxon>Halosauridae</taxon>
        <taxon>Aldrovandia</taxon>
    </lineage>
</organism>
<feature type="compositionally biased region" description="Basic and acidic residues" evidence="1">
    <location>
        <begin position="41"/>
        <end position="51"/>
    </location>
</feature>
<feature type="compositionally biased region" description="Basic and acidic residues" evidence="1">
    <location>
        <begin position="65"/>
        <end position="74"/>
    </location>
</feature>
<protein>
    <submittedName>
        <fullName evidence="2">Uncharacterized protein</fullName>
    </submittedName>
</protein>
<evidence type="ECO:0000256" key="1">
    <source>
        <dbReference type="SAM" id="MobiDB-lite"/>
    </source>
</evidence>